<feature type="region of interest" description="Disordered" evidence="1">
    <location>
        <begin position="1"/>
        <end position="20"/>
    </location>
</feature>
<accession>A0ABN9G2X0</accession>
<dbReference type="PANTHER" id="PTHR15593:SF1">
    <property type="entry name" value="PHOSPHOINOSITIDE 3-KINASE REGULATORY SUBUNIT 6"/>
    <property type="match status" value="1"/>
</dbReference>
<organism evidence="2 3">
    <name type="scientific">Staurois parvus</name>
    <dbReference type="NCBI Taxonomy" id="386267"/>
    <lineage>
        <taxon>Eukaryota</taxon>
        <taxon>Metazoa</taxon>
        <taxon>Chordata</taxon>
        <taxon>Craniata</taxon>
        <taxon>Vertebrata</taxon>
        <taxon>Euteleostomi</taxon>
        <taxon>Amphibia</taxon>
        <taxon>Batrachia</taxon>
        <taxon>Anura</taxon>
        <taxon>Neobatrachia</taxon>
        <taxon>Ranoidea</taxon>
        <taxon>Ranidae</taxon>
        <taxon>Staurois</taxon>
    </lineage>
</organism>
<gene>
    <name evidence="2" type="ORF">SPARVUS_LOCUS13152560</name>
</gene>
<comment type="caution">
    <text evidence="2">The sequence shown here is derived from an EMBL/GenBank/DDBJ whole genome shotgun (WGS) entry which is preliminary data.</text>
</comment>
<protein>
    <submittedName>
        <fullName evidence="2">Uncharacterized protein</fullName>
    </submittedName>
</protein>
<evidence type="ECO:0000313" key="3">
    <source>
        <dbReference type="Proteomes" id="UP001162483"/>
    </source>
</evidence>
<proteinExistence type="predicted"/>
<sequence>MKSFSGRSGLGNSEGLKASSVQMRSLELRTLSLQMDKDSRRTYSNVSSFEVTPCQEPGYSLQKIRTSRGQGDWKEDGGLSKYMTKSLLLPINTFAGIIQ</sequence>
<keyword evidence="3" id="KW-1185">Reference proteome</keyword>
<dbReference type="EMBL" id="CATNWA010017705">
    <property type="protein sequence ID" value="CAI9602550.1"/>
    <property type="molecule type" value="Genomic_DNA"/>
</dbReference>
<dbReference type="Proteomes" id="UP001162483">
    <property type="component" value="Unassembled WGS sequence"/>
</dbReference>
<evidence type="ECO:0000313" key="2">
    <source>
        <dbReference type="EMBL" id="CAI9602550.1"/>
    </source>
</evidence>
<reference evidence="2" key="1">
    <citation type="submission" date="2023-05" db="EMBL/GenBank/DDBJ databases">
        <authorList>
            <person name="Stuckert A."/>
        </authorList>
    </citation>
    <scope>NUCLEOTIDE SEQUENCE</scope>
</reference>
<evidence type="ECO:0000256" key="1">
    <source>
        <dbReference type="SAM" id="MobiDB-lite"/>
    </source>
</evidence>
<name>A0ABN9G2X0_9NEOB</name>
<dbReference type="PANTHER" id="PTHR15593">
    <property type="entry name" value="PHOSPHATIDYLINOSITOL 3-KINASE REGULATORY SUBUNIT"/>
    <property type="match status" value="1"/>
</dbReference>
<dbReference type="InterPro" id="IPR019522">
    <property type="entry name" value="PIK3R5/6"/>
</dbReference>